<dbReference type="RefSeq" id="XP_035322835.1">
    <property type="nucleotide sequence ID" value="XM_035467869.1"/>
</dbReference>
<comment type="caution">
    <text evidence="1">The sequence shown here is derived from an EMBL/GenBank/DDBJ whole genome shotgun (WGS) entry which is preliminary data.</text>
</comment>
<dbReference type="EMBL" id="JAANYQ010000005">
    <property type="protein sequence ID" value="KAF4124183.1"/>
    <property type="molecule type" value="Genomic_DNA"/>
</dbReference>
<keyword evidence="2" id="KW-1185">Reference proteome</keyword>
<dbReference type="GeneID" id="55972124"/>
<name>A0A9P4YYV1_9HYPO</name>
<accession>A0A9P4YYV1</accession>
<gene>
    <name evidence="1" type="ORF">GMORB2_5899</name>
</gene>
<dbReference type="Proteomes" id="UP000749293">
    <property type="component" value="Unassembled WGS sequence"/>
</dbReference>
<protein>
    <submittedName>
        <fullName evidence="1">Uncharacterized protein</fullName>
    </submittedName>
</protein>
<sequence>MEVEEAQYLAARILTKLLTDNGINHAFLGGFALRTLEHNRKTDNIDIEVDVLAGEQPRHNLIQLILVSDSRFSVDSLGRLFFTPSGAPELHVLVETLPVGSLNLPKNLATISPGEGPVPILPPGILVLTKIKRLSSIIDSTRPKSVQKAARDTADVMFLLKWLARNEEHIDFMGYEAEIPERLYTATAFVAQT</sequence>
<proteinExistence type="predicted"/>
<dbReference type="OrthoDB" id="10066232at2759"/>
<evidence type="ECO:0000313" key="1">
    <source>
        <dbReference type="EMBL" id="KAF4124183.1"/>
    </source>
</evidence>
<evidence type="ECO:0000313" key="2">
    <source>
        <dbReference type="Proteomes" id="UP000749293"/>
    </source>
</evidence>
<dbReference type="AlphaFoldDB" id="A0A9P4YYV1"/>
<organism evidence="1 2">
    <name type="scientific">Geosmithia morbida</name>
    <dbReference type="NCBI Taxonomy" id="1094350"/>
    <lineage>
        <taxon>Eukaryota</taxon>
        <taxon>Fungi</taxon>
        <taxon>Dikarya</taxon>
        <taxon>Ascomycota</taxon>
        <taxon>Pezizomycotina</taxon>
        <taxon>Sordariomycetes</taxon>
        <taxon>Hypocreomycetidae</taxon>
        <taxon>Hypocreales</taxon>
        <taxon>Bionectriaceae</taxon>
        <taxon>Geosmithia</taxon>
    </lineage>
</organism>
<reference evidence="1" key="1">
    <citation type="submission" date="2020-03" db="EMBL/GenBank/DDBJ databases">
        <title>Site-based positive gene gene selection in Geosmithia morbida across the United States reveals a broad range of putative effectors and factors for local host and environmental adapation.</title>
        <authorList>
            <person name="Onufrak A."/>
            <person name="Murdoch R.W."/>
            <person name="Gazis R."/>
            <person name="Huff M."/>
            <person name="Staton M."/>
            <person name="Klingeman W."/>
            <person name="Hadziabdic D."/>
        </authorList>
    </citation>
    <scope>NUCLEOTIDE SEQUENCE</scope>
    <source>
        <strain evidence="1">1262</strain>
    </source>
</reference>